<dbReference type="GO" id="GO:0072686">
    <property type="term" value="C:mitotic spindle"/>
    <property type="evidence" value="ECO:0007669"/>
    <property type="project" value="TreeGrafter"/>
</dbReference>
<feature type="binding site" evidence="10">
    <location>
        <begin position="172"/>
        <end position="179"/>
    </location>
    <ligand>
        <name>ATP</name>
        <dbReference type="ChEBI" id="CHEBI:30616"/>
    </ligand>
</feature>
<reference evidence="15" key="1">
    <citation type="submission" date="2025-08" db="UniProtKB">
        <authorList>
            <consortium name="RefSeq"/>
        </authorList>
    </citation>
    <scope>IDENTIFICATION</scope>
    <source>
        <tissue evidence="15">Thorax and Abdomen</tissue>
    </source>
</reference>
<feature type="region of interest" description="Disordered" evidence="12">
    <location>
        <begin position="1446"/>
        <end position="1513"/>
    </location>
</feature>
<keyword evidence="9" id="KW-0206">Cytoskeleton</keyword>
<dbReference type="SMART" id="SM00129">
    <property type="entry name" value="KISc"/>
    <property type="match status" value="1"/>
</dbReference>
<dbReference type="PROSITE" id="PS00411">
    <property type="entry name" value="KINESIN_MOTOR_1"/>
    <property type="match status" value="1"/>
</dbReference>
<evidence type="ECO:0000256" key="11">
    <source>
        <dbReference type="SAM" id="Coils"/>
    </source>
</evidence>
<feature type="coiled-coil region" evidence="11">
    <location>
        <begin position="645"/>
        <end position="682"/>
    </location>
</feature>
<evidence type="ECO:0000256" key="4">
    <source>
        <dbReference type="ARBA" id="ARBA00022701"/>
    </source>
</evidence>
<evidence type="ECO:0000259" key="13">
    <source>
        <dbReference type="PROSITE" id="PS50067"/>
    </source>
</evidence>
<dbReference type="InterPro" id="IPR036961">
    <property type="entry name" value="Kinesin_motor_dom_sf"/>
</dbReference>
<feature type="region of interest" description="Disordered" evidence="12">
    <location>
        <begin position="980"/>
        <end position="1015"/>
    </location>
</feature>
<evidence type="ECO:0000256" key="12">
    <source>
        <dbReference type="SAM" id="MobiDB-lite"/>
    </source>
</evidence>
<evidence type="ECO:0000313" key="15">
    <source>
        <dbReference type="RefSeq" id="XP_015524977.2"/>
    </source>
</evidence>
<keyword evidence="14" id="KW-1185">Reference proteome</keyword>
<gene>
    <name evidence="15" type="primary">LOC107228121</name>
</gene>
<evidence type="ECO:0000256" key="9">
    <source>
        <dbReference type="ARBA" id="ARBA00023212"/>
    </source>
</evidence>
<dbReference type="GO" id="GO:0051231">
    <property type="term" value="P:spindle elongation"/>
    <property type="evidence" value="ECO:0007669"/>
    <property type="project" value="TreeGrafter"/>
</dbReference>
<evidence type="ECO:0000256" key="1">
    <source>
        <dbReference type="ARBA" id="ARBA00004186"/>
    </source>
</evidence>
<feature type="compositionally biased region" description="Basic and acidic residues" evidence="12">
    <location>
        <begin position="980"/>
        <end position="1000"/>
    </location>
</feature>
<dbReference type="InterPro" id="IPR019821">
    <property type="entry name" value="Kinesin_motor_CS"/>
</dbReference>
<dbReference type="SUPFAM" id="SSF52540">
    <property type="entry name" value="P-loop containing nucleoside triphosphate hydrolases"/>
    <property type="match status" value="1"/>
</dbReference>
<evidence type="ECO:0000313" key="14">
    <source>
        <dbReference type="Proteomes" id="UP000829291"/>
    </source>
</evidence>
<dbReference type="RefSeq" id="XP_015524977.2">
    <property type="nucleotide sequence ID" value="XM_015669491.2"/>
</dbReference>
<evidence type="ECO:0000256" key="6">
    <source>
        <dbReference type="ARBA" id="ARBA00022840"/>
    </source>
</evidence>
<protein>
    <submittedName>
        <fullName evidence="15">Kinesin-like protein KIF20B isoform X1</fullName>
    </submittedName>
</protein>
<dbReference type="Gene3D" id="3.40.850.10">
    <property type="entry name" value="Kinesin motor domain"/>
    <property type="match status" value="1"/>
</dbReference>
<dbReference type="InterPro" id="IPR027417">
    <property type="entry name" value="P-loop_NTPase"/>
</dbReference>
<evidence type="ECO:0000256" key="7">
    <source>
        <dbReference type="ARBA" id="ARBA00023054"/>
    </source>
</evidence>
<proteinExistence type="inferred from homology"/>
<dbReference type="GO" id="GO:0005524">
    <property type="term" value="F:ATP binding"/>
    <property type="evidence" value="ECO:0007669"/>
    <property type="project" value="UniProtKB-UniRule"/>
</dbReference>
<dbReference type="GO" id="GO:0005876">
    <property type="term" value="C:spindle microtubule"/>
    <property type="evidence" value="ECO:0007669"/>
    <property type="project" value="TreeGrafter"/>
</dbReference>
<keyword evidence="4" id="KW-0493">Microtubule</keyword>
<evidence type="ECO:0000256" key="5">
    <source>
        <dbReference type="ARBA" id="ARBA00022741"/>
    </source>
</evidence>
<evidence type="ECO:0000256" key="8">
    <source>
        <dbReference type="ARBA" id="ARBA00023175"/>
    </source>
</evidence>
<dbReference type="InParanoid" id="A0A6J0CED2"/>
<feature type="compositionally biased region" description="Polar residues" evidence="12">
    <location>
        <begin position="1001"/>
        <end position="1015"/>
    </location>
</feature>
<evidence type="ECO:0000256" key="3">
    <source>
        <dbReference type="ARBA" id="ARBA00022553"/>
    </source>
</evidence>
<dbReference type="GO" id="GO:0090307">
    <property type="term" value="P:mitotic spindle assembly"/>
    <property type="evidence" value="ECO:0007669"/>
    <property type="project" value="TreeGrafter"/>
</dbReference>
<keyword evidence="5 10" id="KW-0547">Nucleotide-binding</keyword>
<keyword evidence="8 10" id="KW-0505">Motor protein</keyword>
<name>A0A6J0CED2_NEOLC</name>
<keyword evidence="7 11" id="KW-0175">Coiled coil</keyword>
<evidence type="ECO:0000256" key="10">
    <source>
        <dbReference type="PROSITE-ProRule" id="PRU00283"/>
    </source>
</evidence>
<dbReference type="GO" id="GO:0007018">
    <property type="term" value="P:microtubule-based movement"/>
    <property type="evidence" value="ECO:0007669"/>
    <property type="project" value="InterPro"/>
</dbReference>
<dbReference type="Pfam" id="PF00225">
    <property type="entry name" value="Kinesin"/>
    <property type="match status" value="1"/>
</dbReference>
<dbReference type="OrthoDB" id="123929at2759"/>
<feature type="region of interest" description="Disordered" evidence="12">
    <location>
        <begin position="1394"/>
        <end position="1414"/>
    </location>
</feature>
<feature type="domain" description="Kinesin motor" evidence="13">
    <location>
        <begin position="74"/>
        <end position="485"/>
    </location>
</feature>
<dbReference type="PRINTS" id="PR00380">
    <property type="entry name" value="KINESINHEAVY"/>
</dbReference>
<dbReference type="InterPro" id="IPR001752">
    <property type="entry name" value="Kinesin_motor_dom"/>
</dbReference>
<dbReference type="PANTHER" id="PTHR47970:SF29">
    <property type="entry name" value="KINESIN FAMILY MEMBER 20B"/>
    <property type="match status" value="1"/>
</dbReference>
<keyword evidence="6 10" id="KW-0067">ATP-binding</keyword>
<dbReference type="GO" id="GO:0008017">
    <property type="term" value="F:microtubule binding"/>
    <property type="evidence" value="ECO:0007669"/>
    <property type="project" value="InterPro"/>
</dbReference>
<dbReference type="PANTHER" id="PTHR47970">
    <property type="entry name" value="KINESIN-LIKE PROTEIN KIF11"/>
    <property type="match status" value="1"/>
</dbReference>
<dbReference type="GeneID" id="107228121"/>
<keyword evidence="3" id="KW-0597">Phosphoprotein</keyword>
<comment type="similarity">
    <text evidence="10">Belongs to the TRAFAC class myosin-kinesin ATPase superfamily. Kinesin family.</text>
</comment>
<organism evidence="15">
    <name type="scientific">Neodiprion lecontei</name>
    <name type="common">Redheaded pine sawfly</name>
    <dbReference type="NCBI Taxonomy" id="441921"/>
    <lineage>
        <taxon>Eukaryota</taxon>
        <taxon>Metazoa</taxon>
        <taxon>Ecdysozoa</taxon>
        <taxon>Arthropoda</taxon>
        <taxon>Hexapoda</taxon>
        <taxon>Insecta</taxon>
        <taxon>Pterygota</taxon>
        <taxon>Neoptera</taxon>
        <taxon>Endopterygota</taxon>
        <taxon>Hymenoptera</taxon>
        <taxon>Tenthredinoidea</taxon>
        <taxon>Diprionidae</taxon>
        <taxon>Diprioninae</taxon>
        <taxon>Neodiprion</taxon>
    </lineage>
</organism>
<dbReference type="PROSITE" id="PS50067">
    <property type="entry name" value="KINESIN_MOTOR_2"/>
    <property type="match status" value="1"/>
</dbReference>
<keyword evidence="2" id="KW-0963">Cytoplasm</keyword>
<comment type="subcellular location">
    <subcellularLocation>
        <location evidence="1">Cytoplasm</location>
        <location evidence="1">Cytoskeleton</location>
        <location evidence="1">Spindle</location>
    </subcellularLocation>
</comment>
<dbReference type="Proteomes" id="UP000829291">
    <property type="component" value="Chromosome 5"/>
</dbReference>
<dbReference type="GO" id="GO:0008574">
    <property type="term" value="F:plus-end-directed microtubule motor activity"/>
    <property type="evidence" value="ECO:0007669"/>
    <property type="project" value="TreeGrafter"/>
</dbReference>
<feature type="coiled-coil region" evidence="11">
    <location>
        <begin position="718"/>
        <end position="822"/>
    </location>
</feature>
<feature type="coiled-coil region" evidence="11">
    <location>
        <begin position="864"/>
        <end position="912"/>
    </location>
</feature>
<sequence>MEDTLASIKPPSDDSMDARLSFLDGRDPSIVAYGQARIPAADTKKNLESLFEDEELDSRVLSSSAPSLSLLGDTIKVYLRLRPFPAKMRPTKQQEEAYEIINSTTLLTRLPKLDSNTSSLKRPKENETVLRKFTFTQTFGPETTQLQLFDMGIKQQMNEFLAGRNSTVMSYGTTNAGKSFTLQGTTVSPGIIPRALEFVFNQINPRSTPYYKPLYNTDVVSLDANERAQEMELKTKLLSFGSIDKNQYIQAYRSMQQQLQDESPLKPSETSDANYAIWVSFAEIYNESIYDLLSNDCQKKRPSLKLATDSSGKAFIKGLKTVCVNSASEAYQLLMAGQYNLKVAATALNTRSSRSHCVFTIKVLKYHKENSPADVEVSSFSFCDLAGSERLKKTLNEGERLKEAQNINTSLLVLGRCLKSIFEVQTSKLKHDIIGPFRESKLTRLFQSALSGKEHIALIVNVNPVPNLYIETQNVLNFSAIAKQIVIEPIVRAKRRVSTSRFSLMVSQSIKTVTDWDVTELESIVVDDQSSAISERAEYVHAEDYEEIVIENKQLKQEIVKLKNSALDADFAIRQEMSNIYSEMIKDIEKNFKNQLQDVEERQEDMLEWSVQQVESYYKKKLEKLSSRKRTRVESGDDTDEEIDVKELEGENVQLTAKVESLKKIIKDLRESKDKLIAQNNENAFELSLAKKDLENCKHLLHAAQNDIGCDDKAKGVIEELKKQLSAREDQIKSLKEYLNEAKVEWLRSTDVESKLEEALKNKDKQLLESLEKIDDLTEQLEHTNMCLAERTQAVETLEDRLEQYAKKIADSEEELQNADDKWNKCSANCLVLLKDKEELQKTLDEEIARNKINVVNNTGKEQVLELKRLNEHLSRDLQELKDQIKIKNDSIDELNSKLLDNESENLSLKNRLAQSSNHTKVLREELNSTKATLSDITEQINSLKLAEAAKADTANMDSQTSFVSYSGTTEKDIAVHIKQEKFDDHSDIQTSDEKDKEQNSELSPSKETPLMSHTEQNNDMAREKLEQLMIEYNELKTQCLYETLRVDELNKELDEARQELSLLKTSVEVNEQELKECKNSLKSVSDKLQLSDSELVKAKNELEERLREKDALEIQLSECKESMQKLQNHLSDTQRENREKSESLAEYNNRLNKQEKDIATAKERDLIKEQLLDAHFTRISKLEKDLEQVAILEKNITEIKDQLKICEEEKAELKKQLSENCQKILSLEKDLQASISREQDKENETISLQKEMKSMIQTNMSISKRDADMENEVKNALRKLTTTEAALDKSQEDYKRLEESSQEKMTEIMKKVEEKEREMESFKKNRDDAMQRYEALVKQLQENAKREKREVQKYQELFSRQSTPTPYKDEIRKLKDELRSKTSLLEQMQANLKTMDSQNDEKENIVNSSEDEATAFEVRLTRRRGRRNAPTNVAEDISVIDLSGSESKRVTRRTALQPPSPMPSVEKRKTRKKKLFAQTDENCVDIEPTESTPRPILRSPLSATRSLRNRRK</sequence>
<dbReference type="GO" id="GO:0005634">
    <property type="term" value="C:nucleus"/>
    <property type="evidence" value="ECO:0007669"/>
    <property type="project" value="TreeGrafter"/>
</dbReference>
<accession>A0A6J0CED2</accession>
<dbReference type="KEGG" id="nlo:107228121"/>
<feature type="coiled-coil region" evidence="11">
    <location>
        <begin position="545"/>
        <end position="605"/>
    </location>
</feature>
<evidence type="ECO:0000256" key="2">
    <source>
        <dbReference type="ARBA" id="ARBA00022490"/>
    </source>
</evidence>
<dbReference type="InterPro" id="IPR047149">
    <property type="entry name" value="KIF11-like"/>
</dbReference>